<comment type="similarity">
    <text evidence="4">Belongs to the folylpolyglutamate synthase family.</text>
</comment>
<dbReference type="PROSITE" id="PS01011">
    <property type="entry name" value="FOLYLPOLYGLU_SYNT_1"/>
    <property type="match status" value="1"/>
</dbReference>
<protein>
    <recommendedName>
        <fullName evidence="7">Dihydrofolate synthase/folylpolyglutamate synthase</fullName>
        <ecNumber evidence="5">6.3.2.12</ecNumber>
        <ecNumber evidence="6">6.3.2.17</ecNumber>
    </recommendedName>
    <alternativeName>
        <fullName evidence="16">Folylpoly-gamma-glutamate synthetase-dihydrofolate synthetase</fullName>
    </alternativeName>
    <alternativeName>
        <fullName evidence="14">Folylpolyglutamate synthetase</fullName>
    </alternativeName>
    <alternativeName>
        <fullName evidence="15">Tetrahydrofolylpolyglutamate synthase</fullName>
    </alternativeName>
</protein>
<dbReference type="GO" id="GO:0046656">
    <property type="term" value="P:folic acid biosynthetic process"/>
    <property type="evidence" value="ECO:0007669"/>
    <property type="project" value="UniProtKB-KW"/>
</dbReference>
<evidence type="ECO:0000313" key="25">
    <source>
        <dbReference type="Proteomes" id="UP000198356"/>
    </source>
</evidence>
<comment type="catalytic activity">
    <reaction evidence="18">
        <text>10-formyltetrahydrofolyl-(gamma-L-Glu)(n) + L-glutamate + ATP = 10-formyltetrahydrofolyl-(gamma-L-Glu)(n+1) + ADP + phosphate + H(+)</text>
        <dbReference type="Rhea" id="RHEA:51904"/>
        <dbReference type="Rhea" id="RHEA-COMP:13088"/>
        <dbReference type="Rhea" id="RHEA-COMP:14300"/>
        <dbReference type="ChEBI" id="CHEBI:15378"/>
        <dbReference type="ChEBI" id="CHEBI:29985"/>
        <dbReference type="ChEBI" id="CHEBI:30616"/>
        <dbReference type="ChEBI" id="CHEBI:43474"/>
        <dbReference type="ChEBI" id="CHEBI:134413"/>
        <dbReference type="ChEBI" id="CHEBI:456216"/>
        <dbReference type="EC" id="6.3.2.17"/>
    </reaction>
</comment>
<dbReference type="SUPFAM" id="SSF53244">
    <property type="entry name" value="MurD-like peptide ligases, peptide-binding domain"/>
    <property type="match status" value="1"/>
</dbReference>
<comment type="pathway">
    <text evidence="2">Cofactor biosynthesis; tetrahydrofolate biosynthesis; 7,8-dihydrofolate from 2-amino-4-hydroxy-6-hydroxymethyl-7,8-dihydropteridine diphosphate and 4-aminobenzoate: step 2/2.</text>
</comment>
<dbReference type="Gene3D" id="3.90.190.20">
    <property type="entry name" value="Mur ligase, C-terminal domain"/>
    <property type="match status" value="1"/>
</dbReference>
<evidence type="ECO:0000256" key="9">
    <source>
        <dbReference type="ARBA" id="ARBA00022723"/>
    </source>
</evidence>
<dbReference type="Pfam" id="PF02875">
    <property type="entry name" value="Mur_ligase_C"/>
    <property type="match status" value="1"/>
</dbReference>
<keyword evidence="13" id="KW-0289">Folate biosynthesis</keyword>
<evidence type="ECO:0000256" key="10">
    <source>
        <dbReference type="ARBA" id="ARBA00022741"/>
    </source>
</evidence>
<evidence type="ECO:0000256" key="19">
    <source>
        <dbReference type="ARBA" id="ARBA00049035"/>
    </source>
</evidence>
<evidence type="ECO:0000256" key="7">
    <source>
        <dbReference type="ARBA" id="ARBA00019357"/>
    </source>
</evidence>
<dbReference type="SUPFAM" id="SSF53623">
    <property type="entry name" value="MurD-like peptide ligases, catalytic domain"/>
    <property type="match status" value="1"/>
</dbReference>
<evidence type="ECO:0000256" key="21">
    <source>
        <dbReference type="SAM" id="MobiDB-lite"/>
    </source>
</evidence>
<accession>A0A239DP94</accession>
<keyword evidence="9" id="KW-0479">Metal-binding</keyword>
<name>A0A239DP94_9BACT</name>
<evidence type="ECO:0000256" key="18">
    <source>
        <dbReference type="ARBA" id="ARBA00047808"/>
    </source>
</evidence>
<dbReference type="EMBL" id="FZOU01000001">
    <property type="protein sequence ID" value="SNS34147.1"/>
    <property type="molecule type" value="Genomic_DNA"/>
</dbReference>
<comment type="pathway">
    <text evidence="3">Cofactor biosynthesis; tetrahydrofolylpolyglutamate biosynthesis.</text>
</comment>
<evidence type="ECO:0000259" key="22">
    <source>
        <dbReference type="Pfam" id="PF02875"/>
    </source>
</evidence>
<proteinExistence type="inferred from homology"/>
<dbReference type="RefSeq" id="WP_089406856.1">
    <property type="nucleotide sequence ID" value="NZ_FZOU01000001.1"/>
</dbReference>
<evidence type="ECO:0000256" key="3">
    <source>
        <dbReference type="ARBA" id="ARBA00005150"/>
    </source>
</evidence>
<keyword evidence="12" id="KW-0460">Magnesium</keyword>
<feature type="domain" description="Mur ligase C-terminal" evidence="22">
    <location>
        <begin position="362"/>
        <end position="500"/>
    </location>
</feature>
<dbReference type="AlphaFoldDB" id="A0A239DP94"/>
<sequence>MTYAAAIEHLYALGQELAPPPGGQPRRKFDLAYMRVLMEALGDPQDEVPSVLIAGTNGKGSTASTLASILTTAGYRTALYTSPHLSRVNERIQLAHPVLPSEYGTIAAHGADGPLALGAIADDDFARIYLRIDKTAQQLVETGALPHPPSFFEVLTALAFCYFAEQRAEIAVLEVGLGGRLDATNIVEPLFAVITDISLDHQEYLGNTIAEIAREKCGILREQGTLITLPQHPEANQAIGEAAMSLNVRGVDAARYLPPAVRNGERPDPPVQPVILSGAKAPRISPEAAPDPNGLSPNRYTLNLEDPAHPELLEVDSPLTGQHQQRNLALAIAAAVELRNQNGYNITNAALSRGIRNTSWPGRLELIRHAGSPDLLLDVAHNPAGAWTLRAALAQLPEDRPRTLIFSCLKDKSLQEMSRILFPLFDSSFAQGNGGGDPLRRYDHILLAPIGNPRAAAVEDLLAAAHALEVPAHAAPHLAGALNQARAITPAGGLIVATGSVYLVGEIRHLALEPTLHPTQEHA</sequence>
<evidence type="ECO:0000313" key="24">
    <source>
        <dbReference type="EMBL" id="SNS34147.1"/>
    </source>
</evidence>
<evidence type="ECO:0000256" key="2">
    <source>
        <dbReference type="ARBA" id="ARBA00004799"/>
    </source>
</evidence>
<reference evidence="24 25" key="1">
    <citation type="submission" date="2017-06" db="EMBL/GenBank/DDBJ databases">
        <authorList>
            <person name="Kim H.J."/>
            <person name="Triplett B.A."/>
        </authorList>
    </citation>
    <scope>NUCLEOTIDE SEQUENCE [LARGE SCALE GENOMIC DNA]</scope>
    <source>
        <strain evidence="24 25">DSM 18704</strain>
    </source>
</reference>
<keyword evidence="25" id="KW-1185">Reference proteome</keyword>
<dbReference type="PANTHER" id="PTHR11136:SF0">
    <property type="entry name" value="DIHYDROFOLATE SYNTHETASE-RELATED"/>
    <property type="match status" value="1"/>
</dbReference>
<comment type="function">
    <text evidence="1">Functions in two distinct reactions of the de novo folate biosynthetic pathway. Catalyzes the addition of a glutamate residue to dihydropteroate (7,8-dihydropteroate or H2Pte) to form dihydrofolate (7,8-dihydrofolate monoglutamate or H2Pte-Glu). Also catalyzes successive additions of L-glutamate to tetrahydrofolate or 10-formyltetrahydrofolate or 5,10-methylenetetrahydrofolate, leading to folylpolyglutamate derivatives.</text>
</comment>
<keyword evidence="10" id="KW-0547">Nucleotide-binding</keyword>
<evidence type="ECO:0000256" key="1">
    <source>
        <dbReference type="ARBA" id="ARBA00002714"/>
    </source>
</evidence>
<evidence type="ECO:0000256" key="8">
    <source>
        <dbReference type="ARBA" id="ARBA00022598"/>
    </source>
</evidence>
<dbReference type="InterPro" id="IPR036615">
    <property type="entry name" value="Mur_ligase_C_dom_sf"/>
</dbReference>
<dbReference type="GO" id="GO:0005524">
    <property type="term" value="F:ATP binding"/>
    <property type="evidence" value="ECO:0007669"/>
    <property type="project" value="UniProtKB-KW"/>
</dbReference>
<dbReference type="GO" id="GO:0008841">
    <property type="term" value="F:dihydrofolate synthase activity"/>
    <property type="evidence" value="ECO:0007669"/>
    <property type="project" value="UniProtKB-EC"/>
</dbReference>
<organism evidence="24 25">
    <name type="scientific">Granulicella rosea</name>
    <dbReference type="NCBI Taxonomy" id="474952"/>
    <lineage>
        <taxon>Bacteria</taxon>
        <taxon>Pseudomonadati</taxon>
        <taxon>Acidobacteriota</taxon>
        <taxon>Terriglobia</taxon>
        <taxon>Terriglobales</taxon>
        <taxon>Acidobacteriaceae</taxon>
        <taxon>Granulicella</taxon>
    </lineage>
</organism>
<dbReference type="Proteomes" id="UP000198356">
    <property type="component" value="Unassembled WGS sequence"/>
</dbReference>
<dbReference type="InterPro" id="IPR036565">
    <property type="entry name" value="Mur-like_cat_sf"/>
</dbReference>
<dbReference type="Pfam" id="PF08245">
    <property type="entry name" value="Mur_ligase_M"/>
    <property type="match status" value="1"/>
</dbReference>
<comment type="catalytic activity">
    <reaction evidence="20">
        <text>7,8-dihydropteroate + L-glutamate + ATP = 7,8-dihydrofolate + ADP + phosphate + H(+)</text>
        <dbReference type="Rhea" id="RHEA:23584"/>
        <dbReference type="ChEBI" id="CHEBI:15378"/>
        <dbReference type="ChEBI" id="CHEBI:17839"/>
        <dbReference type="ChEBI" id="CHEBI:29985"/>
        <dbReference type="ChEBI" id="CHEBI:30616"/>
        <dbReference type="ChEBI" id="CHEBI:43474"/>
        <dbReference type="ChEBI" id="CHEBI:57451"/>
        <dbReference type="ChEBI" id="CHEBI:456216"/>
        <dbReference type="EC" id="6.3.2.12"/>
    </reaction>
</comment>
<evidence type="ECO:0000256" key="15">
    <source>
        <dbReference type="ARBA" id="ARBA00030592"/>
    </source>
</evidence>
<gene>
    <name evidence="24" type="ORF">SAMN05421770_101576</name>
</gene>
<dbReference type="Gene3D" id="3.40.1190.10">
    <property type="entry name" value="Mur-like, catalytic domain"/>
    <property type="match status" value="1"/>
</dbReference>
<evidence type="ECO:0000259" key="23">
    <source>
        <dbReference type="Pfam" id="PF08245"/>
    </source>
</evidence>
<dbReference type="GO" id="GO:0004326">
    <property type="term" value="F:tetrahydrofolylpolyglutamate synthase activity"/>
    <property type="evidence" value="ECO:0007669"/>
    <property type="project" value="UniProtKB-EC"/>
</dbReference>
<dbReference type="InterPro" id="IPR004101">
    <property type="entry name" value="Mur_ligase_C"/>
</dbReference>
<comment type="catalytic activity">
    <reaction evidence="17">
        <text>(6S)-5,6,7,8-tetrahydrofolyl-(gamma-L-Glu)(n) + L-glutamate + ATP = (6S)-5,6,7,8-tetrahydrofolyl-(gamma-L-Glu)(n+1) + ADP + phosphate + H(+)</text>
        <dbReference type="Rhea" id="RHEA:10580"/>
        <dbReference type="Rhea" id="RHEA-COMP:14738"/>
        <dbReference type="Rhea" id="RHEA-COMP:14740"/>
        <dbReference type="ChEBI" id="CHEBI:15378"/>
        <dbReference type="ChEBI" id="CHEBI:29985"/>
        <dbReference type="ChEBI" id="CHEBI:30616"/>
        <dbReference type="ChEBI" id="CHEBI:43474"/>
        <dbReference type="ChEBI" id="CHEBI:141005"/>
        <dbReference type="ChEBI" id="CHEBI:456216"/>
        <dbReference type="EC" id="6.3.2.17"/>
    </reaction>
</comment>
<dbReference type="EC" id="6.3.2.17" evidence="6"/>
<evidence type="ECO:0000256" key="5">
    <source>
        <dbReference type="ARBA" id="ARBA00013023"/>
    </source>
</evidence>
<dbReference type="InterPro" id="IPR013221">
    <property type="entry name" value="Mur_ligase_cen"/>
</dbReference>
<dbReference type="PROSITE" id="PS01012">
    <property type="entry name" value="FOLYLPOLYGLU_SYNT_2"/>
    <property type="match status" value="1"/>
</dbReference>
<evidence type="ECO:0000256" key="12">
    <source>
        <dbReference type="ARBA" id="ARBA00022842"/>
    </source>
</evidence>
<evidence type="ECO:0000256" key="17">
    <source>
        <dbReference type="ARBA" id="ARBA00047493"/>
    </source>
</evidence>
<evidence type="ECO:0000256" key="20">
    <source>
        <dbReference type="ARBA" id="ARBA00049161"/>
    </source>
</evidence>
<dbReference type="InterPro" id="IPR001645">
    <property type="entry name" value="Folylpolyglutamate_synth"/>
</dbReference>
<dbReference type="EC" id="6.3.2.12" evidence="5"/>
<feature type="region of interest" description="Disordered" evidence="21">
    <location>
        <begin position="280"/>
        <end position="299"/>
    </location>
</feature>
<dbReference type="PANTHER" id="PTHR11136">
    <property type="entry name" value="FOLYLPOLYGLUTAMATE SYNTHASE-RELATED"/>
    <property type="match status" value="1"/>
</dbReference>
<evidence type="ECO:0000256" key="4">
    <source>
        <dbReference type="ARBA" id="ARBA00008276"/>
    </source>
</evidence>
<feature type="domain" description="Mur ligase central" evidence="23">
    <location>
        <begin position="161"/>
        <end position="233"/>
    </location>
</feature>
<comment type="catalytic activity">
    <reaction evidence="19">
        <text>(6R)-5,10-methylenetetrahydrofolyl-(gamma-L-Glu)(n) + L-glutamate + ATP = (6R)-5,10-methylenetetrahydrofolyl-(gamma-L-Glu)(n+1) + ADP + phosphate + H(+)</text>
        <dbReference type="Rhea" id="RHEA:51912"/>
        <dbReference type="Rhea" id="RHEA-COMP:13257"/>
        <dbReference type="Rhea" id="RHEA-COMP:13258"/>
        <dbReference type="ChEBI" id="CHEBI:15378"/>
        <dbReference type="ChEBI" id="CHEBI:29985"/>
        <dbReference type="ChEBI" id="CHEBI:30616"/>
        <dbReference type="ChEBI" id="CHEBI:43474"/>
        <dbReference type="ChEBI" id="CHEBI:136572"/>
        <dbReference type="ChEBI" id="CHEBI:456216"/>
        <dbReference type="EC" id="6.3.2.17"/>
    </reaction>
</comment>
<dbReference type="OrthoDB" id="9809356at2"/>
<dbReference type="GO" id="GO:0005737">
    <property type="term" value="C:cytoplasm"/>
    <property type="evidence" value="ECO:0007669"/>
    <property type="project" value="TreeGrafter"/>
</dbReference>
<evidence type="ECO:0000256" key="14">
    <source>
        <dbReference type="ARBA" id="ARBA00030048"/>
    </source>
</evidence>
<keyword evidence="8" id="KW-0436">Ligase</keyword>
<dbReference type="InterPro" id="IPR018109">
    <property type="entry name" value="Folylpolyglutamate_synth_CS"/>
</dbReference>
<evidence type="ECO:0000256" key="11">
    <source>
        <dbReference type="ARBA" id="ARBA00022840"/>
    </source>
</evidence>
<evidence type="ECO:0000256" key="6">
    <source>
        <dbReference type="ARBA" id="ARBA00013025"/>
    </source>
</evidence>
<evidence type="ECO:0000256" key="13">
    <source>
        <dbReference type="ARBA" id="ARBA00022909"/>
    </source>
</evidence>
<evidence type="ECO:0000256" key="16">
    <source>
        <dbReference type="ARBA" id="ARBA00032510"/>
    </source>
</evidence>
<keyword evidence="11" id="KW-0067">ATP-binding</keyword>
<dbReference type="GO" id="GO:0046872">
    <property type="term" value="F:metal ion binding"/>
    <property type="evidence" value="ECO:0007669"/>
    <property type="project" value="UniProtKB-KW"/>
</dbReference>